<keyword evidence="2" id="KW-1185">Reference proteome</keyword>
<organism evidence="1 2">
    <name type="scientific">Clostridium bornimense</name>
    <dbReference type="NCBI Taxonomy" id="1216932"/>
    <lineage>
        <taxon>Bacteria</taxon>
        <taxon>Bacillati</taxon>
        <taxon>Bacillota</taxon>
        <taxon>Clostridia</taxon>
        <taxon>Eubacteriales</taxon>
        <taxon>Clostridiaceae</taxon>
        <taxon>Clostridium</taxon>
    </lineage>
</organism>
<accession>W6RSK7</accession>
<dbReference type="OrthoDB" id="1910662at2"/>
<evidence type="ECO:0000313" key="1">
    <source>
        <dbReference type="EMBL" id="CDM67576.1"/>
    </source>
</evidence>
<gene>
    <name evidence="1" type="ORF">CM240_0409</name>
</gene>
<dbReference type="eggNOG" id="ENOG5030GK6">
    <property type="taxonomic scope" value="Bacteria"/>
</dbReference>
<dbReference type="RefSeq" id="WP_051483636.1">
    <property type="nucleotide sequence ID" value="NZ_HG917868.1"/>
</dbReference>
<dbReference type="AlphaFoldDB" id="W6RSK7"/>
<protein>
    <submittedName>
        <fullName evidence="1">Uncharacterized protein</fullName>
    </submittedName>
</protein>
<sequence length="145" mass="16692">MNYNSNNYYNFSENDIRSLKLLDEQLRAQTMFIYSDYLSYLATIEGIQLIYSKYDSNITNIYNPDITTLQSIYAAIVARLMLADVAFTKYDILIKRFKNGEINFSLQPNDDINTANILSALGYMYALRGAQGIYERDISQPVFGI</sequence>
<name>W6RSK7_9CLOT</name>
<reference evidence="1 2" key="1">
    <citation type="submission" date="2013-11" db="EMBL/GenBank/DDBJ databases">
        <title>Complete genome sequence of Clostridum sp. M2/40.</title>
        <authorList>
            <person name="Wibberg D."/>
            <person name="Puehler A."/>
            <person name="Schlueter A."/>
        </authorList>
    </citation>
    <scope>NUCLEOTIDE SEQUENCE [LARGE SCALE GENOMIC DNA]</scope>
    <source>
        <strain evidence="2">M2/40</strain>
    </source>
</reference>
<dbReference type="Proteomes" id="UP000019426">
    <property type="component" value="Chromosome M2/40_rep1"/>
</dbReference>
<dbReference type="EMBL" id="HG917868">
    <property type="protein sequence ID" value="CDM67576.1"/>
    <property type="molecule type" value="Genomic_DNA"/>
</dbReference>
<dbReference type="HOGENOM" id="CLU_1599829_0_0_9"/>
<evidence type="ECO:0000313" key="2">
    <source>
        <dbReference type="Proteomes" id="UP000019426"/>
    </source>
</evidence>
<dbReference type="PATRIC" id="fig|1216932.3.peg.392"/>
<dbReference type="KEGG" id="clt:CM240_0409"/>
<proteinExistence type="predicted"/>